<keyword evidence="2" id="KW-1185">Reference proteome</keyword>
<organism evidence="1 2">
    <name type="scientific">Heliocybe sulcata</name>
    <dbReference type="NCBI Taxonomy" id="5364"/>
    <lineage>
        <taxon>Eukaryota</taxon>
        <taxon>Fungi</taxon>
        <taxon>Dikarya</taxon>
        <taxon>Basidiomycota</taxon>
        <taxon>Agaricomycotina</taxon>
        <taxon>Agaricomycetes</taxon>
        <taxon>Gloeophyllales</taxon>
        <taxon>Gloeophyllaceae</taxon>
        <taxon>Heliocybe</taxon>
    </lineage>
</organism>
<proteinExistence type="predicted"/>
<sequence>MECSTAVQPSLADLGAQQTISKTDGGQRRNPTANDPLLYCRSLVSLSLFIVRSERHGLTAGKRALRVRYLYLRYLYLMYSTDDLLLDHSSRIDCAMQRRLSLVSNDIVDVGQIEVECKRHHTESLTYLDGLRLYSRIRALDSSPQLSDYST</sequence>
<reference evidence="1 2" key="1">
    <citation type="journal article" date="2019" name="Nat. Ecol. Evol.">
        <title>Megaphylogeny resolves global patterns of mushroom evolution.</title>
        <authorList>
            <person name="Varga T."/>
            <person name="Krizsan K."/>
            <person name="Foldi C."/>
            <person name="Dima B."/>
            <person name="Sanchez-Garcia M."/>
            <person name="Sanchez-Ramirez S."/>
            <person name="Szollosi G.J."/>
            <person name="Szarkandi J.G."/>
            <person name="Papp V."/>
            <person name="Albert L."/>
            <person name="Andreopoulos W."/>
            <person name="Angelini C."/>
            <person name="Antonin V."/>
            <person name="Barry K.W."/>
            <person name="Bougher N.L."/>
            <person name="Buchanan P."/>
            <person name="Buyck B."/>
            <person name="Bense V."/>
            <person name="Catcheside P."/>
            <person name="Chovatia M."/>
            <person name="Cooper J."/>
            <person name="Damon W."/>
            <person name="Desjardin D."/>
            <person name="Finy P."/>
            <person name="Geml J."/>
            <person name="Haridas S."/>
            <person name="Hughes K."/>
            <person name="Justo A."/>
            <person name="Karasinski D."/>
            <person name="Kautmanova I."/>
            <person name="Kiss B."/>
            <person name="Kocsube S."/>
            <person name="Kotiranta H."/>
            <person name="LaButti K.M."/>
            <person name="Lechner B.E."/>
            <person name="Liimatainen K."/>
            <person name="Lipzen A."/>
            <person name="Lukacs Z."/>
            <person name="Mihaltcheva S."/>
            <person name="Morgado L.N."/>
            <person name="Niskanen T."/>
            <person name="Noordeloos M.E."/>
            <person name="Ohm R.A."/>
            <person name="Ortiz-Santana B."/>
            <person name="Ovrebo C."/>
            <person name="Racz N."/>
            <person name="Riley R."/>
            <person name="Savchenko A."/>
            <person name="Shiryaev A."/>
            <person name="Soop K."/>
            <person name="Spirin V."/>
            <person name="Szebenyi C."/>
            <person name="Tomsovsky M."/>
            <person name="Tulloss R.E."/>
            <person name="Uehling J."/>
            <person name="Grigoriev I.V."/>
            <person name="Vagvolgyi C."/>
            <person name="Papp T."/>
            <person name="Martin F.M."/>
            <person name="Miettinen O."/>
            <person name="Hibbett D.S."/>
            <person name="Nagy L.G."/>
        </authorList>
    </citation>
    <scope>NUCLEOTIDE SEQUENCE [LARGE SCALE GENOMIC DNA]</scope>
    <source>
        <strain evidence="1 2">OMC1185</strain>
    </source>
</reference>
<protein>
    <submittedName>
        <fullName evidence="1">Uncharacterized protein</fullName>
    </submittedName>
</protein>
<dbReference type="Proteomes" id="UP000305948">
    <property type="component" value="Unassembled WGS sequence"/>
</dbReference>
<evidence type="ECO:0000313" key="1">
    <source>
        <dbReference type="EMBL" id="TFK45305.1"/>
    </source>
</evidence>
<name>A0A5C3MKX1_9AGAM</name>
<accession>A0A5C3MKX1</accession>
<dbReference type="AlphaFoldDB" id="A0A5C3MKX1"/>
<gene>
    <name evidence="1" type="ORF">OE88DRAFT_1227214</name>
</gene>
<evidence type="ECO:0000313" key="2">
    <source>
        <dbReference type="Proteomes" id="UP000305948"/>
    </source>
</evidence>
<dbReference type="EMBL" id="ML213547">
    <property type="protein sequence ID" value="TFK45305.1"/>
    <property type="molecule type" value="Genomic_DNA"/>
</dbReference>